<keyword evidence="2" id="KW-1185">Reference proteome</keyword>
<name>A0A428JIM4_9BACT</name>
<evidence type="ECO:0000313" key="2">
    <source>
        <dbReference type="Proteomes" id="UP000280066"/>
    </source>
</evidence>
<evidence type="ECO:0000313" key="1">
    <source>
        <dbReference type="EMBL" id="RSK32498.1"/>
    </source>
</evidence>
<accession>A0A428JIM4</accession>
<dbReference type="Proteomes" id="UP000280066">
    <property type="component" value="Unassembled WGS sequence"/>
</dbReference>
<gene>
    <name evidence="1" type="ORF">EI290_12275</name>
</gene>
<dbReference type="AlphaFoldDB" id="A0A428JIM4"/>
<sequence>MNNLLVQVAGGLKTGGGDSSYFRIRQLEAGVGTYRDLGNGWVVGGLAGYGGGKSSRRFEDGGFEARWDTVRFRSYAAKFQKLHAEVYVVRDESWLNTGHLSYGAALRLAQVRFTSLTDQGIAIPLNQMTRVEPMLFISSGNPDAFPWLQLRLTSSLSVSLDEGKWPSPDERIRNTKEGRLFTSLGLTIYPHRFRE</sequence>
<reference evidence="1 2" key="1">
    <citation type="submission" date="2018-12" db="EMBL/GenBank/DDBJ databases">
        <authorList>
            <person name="Feng G."/>
            <person name="Zhu H."/>
        </authorList>
    </citation>
    <scope>NUCLEOTIDE SEQUENCE [LARGE SCALE GENOMIC DNA]</scope>
    <source>
        <strain evidence="1 2">9PBR-2</strain>
    </source>
</reference>
<dbReference type="EMBL" id="RWIS01000007">
    <property type="protein sequence ID" value="RSK32498.1"/>
    <property type="molecule type" value="Genomic_DNA"/>
</dbReference>
<proteinExistence type="predicted"/>
<protein>
    <submittedName>
        <fullName evidence="1">Uncharacterized protein</fullName>
    </submittedName>
</protein>
<dbReference type="RefSeq" id="WP_125430536.1">
    <property type="nucleotide sequence ID" value="NZ_RWIS01000007.1"/>
</dbReference>
<dbReference type="OrthoDB" id="875142at2"/>
<comment type="caution">
    <text evidence="1">The sequence shown here is derived from an EMBL/GenBank/DDBJ whole genome shotgun (WGS) entry which is preliminary data.</text>
</comment>
<organism evidence="1 2">
    <name type="scientific">Hymenobacter metallilatus</name>
    <dbReference type="NCBI Taxonomy" id="2493666"/>
    <lineage>
        <taxon>Bacteria</taxon>
        <taxon>Pseudomonadati</taxon>
        <taxon>Bacteroidota</taxon>
        <taxon>Cytophagia</taxon>
        <taxon>Cytophagales</taxon>
        <taxon>Hymenobacteraceae</taxon>
        <taxon>Hymenobacter</taxon>
    </lineage>
</organism>